<keyword evidence="4 7" id="KW-0812">Transmembrane</keyword>
<dbReference type="Gene3D" id="3.90.550.10">
    <property type="entry name" value="Spore Coat Polysaccharide Biosynthesis Protein SpsA, Chain A"/>
    <property type="match status" value="1"/>
</dbReference>
<name>A0A2H9U379_9GAMM</name>
<evidence type="ECO:0000256" key="6">
    <source>
        <dbReference type="ARBA" id="ARBA00023136"/>
    </source>
</evidence>
<dbReference type="OrthoDB" id="9766971at2"/>
<comment type="caution">
    <text evidence="8">The sequence shown here is derived from an EMBL/GenBank/DDBJ whole genome shotgun (WGS) entry which is preliminary data.</text>
</comment>
<organism evidence="8 9">
    <name type="scientific">Aeromonas cavernicola</name>
    <dbReference type="NCBI Taxonomy" id="1006623"/>
    <lineage>
        <taxon>Bacteria</taxon>
        <taxon>Pseudomonadati</taxon>
        <taxon>Pseudomonadota</taxon>
        <taxon>Gammaproteobacteria</taxon>
        <taxon>Aeromonadales</taxon>
        <taxon>Aeromonadaceae</taxon>
        <taxon>Aeromonas</taxon>
    </lineage>
</organism>
<comment type="subcellular location">
    <subcellularLocation>
        <location evidence="1">Membrane</location>
        <topology evidence="1">Multi-pass membrane protein</topology>
    </subcellularLocation>
</comment>
<protein>
    <submittedName>
        <fullName evidence="8">Glycosyl transferase</fullName>
    </submittedName>
</protein>
<dbReference type="AlphaFoldDB" id="A0A2H9U379"/>
<dbReference type="Pfam" id="PF13641">
    <property type="entry name" value="Glyco_tranf_2_3"/>
    <property type="match status" value="1"/>
</dbReference>
<dbReference type="CDD" id="cd06439">
    <property type="entry name" value="CESA_like_1"/>
    <property type="match status" value="1"/>
</dbReference>
<dbReference type="GO" id="GO:0016757">
    <property type="term" value="F:glycosyltransferase activity"/>
    <property type="evidence" value="ECO:0007669"/>
    <property type="project" value="UniProtKB-KW"/>
</dbReference>
<evidence type="ECO:0000313" key="9">
    <source>
        <dbReference type="Proteomes" id="UP000235861"/>
    </source>
</evidence>
<dbReference type="GO" id="GO:0016020">
    <property type="term" value="C:membrane"/>
    <property type="evidence" value="ECO:0007669"/>
    <property type="project" value="UniProtKB-SubCell"/>
</dbReference>
<keyword evidence="5 7" id="KW-1133">Transmembrane helix</keyword>
<dbReference type="Proteomes" id="UP000235861">
    <property type="component" value="Unassembled WGS sequence"/>
</dbReference>
<dbReference type="InterPro" id="IPR050321">
    <property type="entry name" value="Glycosyltr_2/OpgH_subfam"/>
</dbReference>
<evidence type="ECO:0000256" key="2">
    <source>
        <dbReference type="ARBA" id="ARBA00022676"/>
    </source>
</evidence>
<keyword evidence="9" id="KW-1185">Reference proteome</keyword>
<reference evidence="8 9" key="1">
    <citation type="submission" date="2017-11" db="EMBL/GenBank/DDBJ databases">
        <title>Draft genome sequence of environmental isolate Aeromonas cavernicola sp. nov. MDC 2508.</title>
        <authorList>
            <person name="Colston S.M."/>
            <person name="Navarro A."/>
            <person name="Martinez-Murcia A.J."/>
            <person name="Graf J."/>
        </authorList>
    </citation>
    <scope>NUCLEOTIDE SEQUENCE [LARGE SCALE GENOMIC DNA]</scope>
    <source>
        <strain evidence="8 9">MDC 2508</strain>
    </source>
</reference>
<evidence type="ECO:0000256" key="5">
    <source>
        <dbReference type="ARBA" id="ARBA00022989"/>
    </source>
</evidence>
<dbReference type="RefSeq" id="WP_100294442.1">
    <property type="nucleotide sequence ID" value="NZ_PGGC01000105.1"/>
</dbReference>
<keyword evidence="6 7" id="KW-0472">Membrane</keyword>
<dbReference type="EMBL" id="PGGC01000105">
    <property type="protein sequence ID" value="PJG58485.1"/>
    <property type="molecule type" value="Genomic_DNA"/>
</dbReference>
<dbReference type="SUPFAM" id="SSF53448">
    <property type="entry name" value="Nucleotide-diphospho-sugar transferases"/>
    <property type="match status" value="1"/>
</dbReference>
<feature type="transmembrane region" description="Helical" evidence="7">
    <location>
        <begin position="6"/>
        <end position="29"/>
    </location>
</feature>
<keyword evidence="2" id="KW-0328">Glycosyltransferase</keyword>
<keyword evidence="3 8" id="KW-0808">Transferase</keyword>
<evidence type="ECO:0000256" key="3">
    <source>
        <dbReference type="ARBA" id="ARBA00022679"/>
    </source>
</evidence>
<evidence type="ECO:0000256" key="7">
    <source>
        <dbReference type="SAM" id="Phobius"/>
    </source>
</evidence>
<dbReference type="InterPro" id="IPR029044">
    <property type="entry name" value="Nucleotide-diphossugar_trans"/>
</dbReference>
<accession>A0A2H9U379</accession>
<evidence type="ECO:0000256" key="4">
    <source>
        <dbReference type="ARBA" id="ARBA00022692"/>
    </source>
</evidence>
<gene>
    <name evidence="8" type="ORF">CUC53_12330</name>
</gene>
<evidence type="ECO:0000256" key="1">
    <source>
        <dbReference type="ARBA" id="ARBA00004141"/>
    </source>
</evidence>
<proteinExistence type="predicted"/>
<dbReference type="PANTHER" id="PTHR43867:SF2">
    <property type="entry name" value="CELLULOSE SYNTHASE CATALYTIC SUBUNIT A [UDP-FORMING]"/>
    <property type="match status" value="1"/>
</dbReference>
<feature type="transmembrane region" description="Helical" evidence="7">
    <location>
        <begin position="310"/>
        <end position="328"/>
    </location>
</feature>
<feature type="transmembrane region" description="Helical" evidence="7">
    <location>
        <begin position="334"/>
        <end position="353"/>
    </location>
</feature>
<evidence type="ECO:0000313" key="8">
    <source>
        <dbReference type="EMBL" id="PJG58485.1"/>
    </source>
</evidence>
<dbReference type="PANTHER" id="PTHR43867">
    <property type="entry name" value="CELLULOSE SYNTHASE CATALYTIC SUBUNIT A [UDP-FORMING]"/>
    <property type="match status" value="1"/>
</dbReference>
<sequence>MEWLTIIFWLSSALVIYHHLGYPLLLKWLGKSKRNQMQYPIPLIRGLINIPQDADLPRITLIMPIYNEAATLAAKLQNIASLDYPSDKLSVHLHFDGCSDESYPIALRQRDDPILQQLNIRLFNYPTNRGKVAVLNEAIGQVDTELIALTDVSALLPIDSLLLAVAHFNDPEVGVVGEAYRFWQPGSQGEESYWHYQSEIKICESALGGMLGAHGAFYVMRRACFTTLAADTINDDFIIPMQAIAKGYRAIYDNRSAALELEVSDAELEATRRQRIGAGNTQQLLRLLPLLHPKFGWVAFNFASGKGLRVIMPLCLMLLLLCAIPLAFSSPLFTVILSLQLVVYTIVLFIQFIPHYSWSTYLRKIHYLVVGHWYNGLGTLRYFMRAVNRTIKQEKTI</sequence>